<name>A0ABT1B1M0_9FLAO</name>
<proteinExistence type="predicted"/>
<gene>
    <name evidence="1" type="ORF">NG653_14610</name>
</gene>
<dbReference type="EMBL" id="JAMXIB010000027">
    <property type="protein sequence ID" value="MCO5726084.1"/>
    <property type="molecule type" value="Genomic_DNA"/>
</dbReference>
<comment type="caution">
    <text evidence="1">The sequence shown here is derived from an EMBL/GenBank/DDBJ whole genome shotgun (WGS) entry which is preliminary data.</text>
</comment>
<sequence>GDGTFTYTDEDGTPVTFDAKSATVVDNTDGTYTITDDFGTSVIIDTNNTVTTLVDNGDGTYTYTNESGAVQTINTAASSNPYDNAASGLSATNVQAALDELAADAAADSDQVVGNEYNTSVAVTAGAVAVTDGGGTLSAPLISGDANNNITVGSDGALYLNVASVSIAETVTNLTDNGDGSFTYVNENGVPQTVSKADLTDNGNGTYTFTNNDGSDVTINTNGIAISNTVAGNRIATITDAGGTVTDIDETITTLVDNADGSFTYTSEDGTTTVFTETDDQTAAEVSVADAGGNFTSSDVEGVLAELAAGSTDDQGLSLSGNTLTLEDGGSVDLTPYLDNTDDQQITDFSLTGNTLTLTLENGGTQDVDLSGYVST</sequence>
<dbReference type="Proteomes" id="UP001206312">
    <property type="component" value="Unassembled WGS sequence"/>
</dbReference>
<dbReference type="Gene3D" id="2.40.10.300">
    <property type="entry name" value="Copper resistance protein K"/>
    <property type="match status" value="1"/>
</dbReference>
<keyword evidence="2" id="KW-1185">Reference proteome</keyword>
<reference evidence="1 2" key="1">
    <citation type="submission" date="2022-06" db="EMBL/GenBank/DDBJ databases">
        <authorList>
            <person name="Xuan X."/>
        </authorList>
    </citation>
    <scope>NUCLEOTIDE SEQUENCE [LARGE SCALE GENOMIC DNA]</scope>
    <source>
        <strain evidence="1 2">2V75</strain>
    </source>
</reference>
<evidence type="ECO:0000313" key="2">
    <source>
        <dbReference type="Proteomes" id="UP001206312"/>
    </source>
</evidence>
<protein>
    <submittedName>
        <fullName evidence="1">Uncharacterized protein</fullName>
    </submittedName>
</protein>
<evidence type="ECO:0000313" key="1">
    <source>
        <dbReference type="EMBL" id="MCO5726084.1"/>
    </source>
</evidence>
<accession>A0ABT1B1M0</accession>
<feature type="non-terminal residue" evidence="1">
    <location>
        <position position="1"/>
    </location>
</feature>
<feature type="non-terminal residue" evidence="1">
    <location>
        <position position="376"/>
    </location>
</feature>
<dbReference type="InterPro" id="IPR038644">
    <property type="entry name" value="CopK_sf"/>
</dbReference>
<organism evidence="1 2">
    <name type="scientific">Robiginitalea marina</name>
    <dbReference type="NCBI Taxonomy" id="2954105"/>
    <lineage>
        <taxon>Bacteria</taxon>
        <taxon>Pseudomonadati</taxon>
        <taxon>Bacteroidota</taxon>
        <taxon>Flavobacteriia</taxon>
        <taxon>Flavobacteriales</taxon>
        <taxon>Flavobacteriaceae</taxon>
        <taxon>Robiginitalea</taxon>
    </lineage>
</organism>